<keyword evidence="1" id="KW-1133">Transmembrane helix</keyword>
<dbReference type="RefSeq" id="WP_105335041.1">
    <property type="nucleotide sequence ID" value="NZ_PUHZ01000009.1"/>
</dbReference>
<accession>A0A2S8GQ60</accession>
<feature type="transmembrane region" description="Helical" evidence="1">
    <location>
        <begin position="120"/>
        <end position="142"/>
    </location>
</feature>
<evidence type="ECO:0000313" key="2">
    <source>
        <dbReference type="EMBL" id="PQO46563.1"/>
    </source>
</evidence>
<name>A0A2S8GQ60_9BACT</name>
<gene>
    <name evidence="2" type="ORF">C5Y93_08820</name>
</gene>
<sequence>MSSSKSPPPSGLHDDQYTNAGSDPQGARLRDYLLSFMTGAALMLLLCQVFPLAFYGELVRGNIVSLDSSPVGPELAEWRRYEFWLIAFPALFWFATLLTTMIWGYVAIWSYVEDGRRESWTAILMCLVNLVAGVCGLVTAFGELEAYL</sequence>
<keyword evidence="1" id="KW-0472">Membrane</keyword>
<reference evidence="2 3" key="1">
    <citation type="submission" date="2018-02" db="EMBL/GenBank/DDBJ databases">
        <title>Comparative genomes isolates from brazilian mangrove.</title>
        <authorList>
            <person name="Araujo J.E."/>
            <person name="Taketani R.G."/>
            <person name="Silva M.C.P."/>
            <person name="Loureco M.V."/>
            <person name="Andreote F.D."/>
        </authorList>
    </citation>
    <scope>NUCLEOTIDE SEQUENCE [LARGE SCALE GENOMIC DNA]</scope>
    <source>
        <strain evidence="2 3">Nap-Phe MGV</strain>
    </source>
</reference>
<evidence type="ECO:0000256" key="1">
    <source>
        <dbReference type="SAM" id="Phobius"/>
    </source>
</evidence>
<dbReference type="Proteomes" id="UP000237819">
    <property type="component" value="Unassembled WGS sequence"/>
</dbReference>
<proteinExistence type="predicted"/>
<feature type="transmembrane region" description="Helical" evidence="1">
    <location>
        <begin position="83"/>
        <end position="108"/>
    </location>
</feature>
<evidence type="ECO:0000313" key="3">
    <source>
        <dbReference type="Proteomes" id="UP000237819"/>
    </source>
</evidence>
<feature type="transmembrane region" description="Helical" evidence="1">
    <location>
        <begin position="32"/>
        <end position="55"/>
    </location>
</feature>
<keyword evidence="1" id="KW-0812">Transmembrane</keyword>
<organism evidence="2 3">
    <name type="scientific">Blastopirellula marina</name>
    <dbReference type="NCBI Taxonomy" id="124"/>
    <lineage>
        <taxon>Bacteria</taxon>
        <taxon>Pseudomonadati</taxon>
        <taxon>Planctomycetota</taxon>
        <taxon>Planctomycetia</taxon>
        <taxon>Pirellulales</taxon>
        <taxon>Pirellulaceae</taxon>
        <taxon>Blastopirellula</taxon>
    </lineage>
</organism>
<dbReference type="EMBL" id="PUHZ01000009">
    <property type="protein sequence ID" value="PQO46563.1"/>
    <property type="molecule type" value="Genomic_DNA"/>
</dbReference>
<protein>
    <submittedName>
        <fullName evidence="2">Uncharacterized protein</fullName>
    </submittedName>
</protein>
<dbReference type="AlphaFoldDB" id="A0A2S8GQ60"/>
<comment type="caution">
    <text evidence="2">The sequence shown here is derived from an EMBL/GenBank/DDBJ whole genome shotgun (WGS) entry which is preliminary data.</text>
</comment>